<sequence length="58" mass="6813">MTLDGTRTIERRTEGRHMRQPPRTRAPRPAALRPRRVVRLHTRPHIDLRRVAGALCRP</sequence>
<dbReference type="RefSeq" id="WP_353946344.1">
    <property type="nucleotide sequence ID" value="NZ_CP159534.1"/>
</dbReference>
<feature type="region of interest" description="Disordered" evidence="1">
    <location>
        <begin position="1"/>
        <end position="32"/>
    </location>
</feature>
<dbReference type="NCBIfam" id="NF042934">
    <property type="entry name" value="cis_reg_atten"/>
    <property type="match status" value="1"/>
</dbReference>
<organism evidence="2">
    <name type="scientific">Streptomyces tabacisoli</name>
    <dbReference type="NCBI Taxonomy" id="3156398"/>
    <lineage>
        <taxon>Bacteria</taxon>
        <taxon>Bacillati</taxon>
        <taxon>Actinomycetota</taxon>
        <taxon>Actinomycetes</taxon>
        <taxon>Kitasatosporales</taxon>
        <taxon>Streptomycetaceae</taxon>
        <taxon>Streptomyces</taxon>
    </lineage>
</organism>
<protein>
    <submittedName>
        <fullName evidence="2">Leader peptide</fullName>
    </submittedName>
</protein>
<name>A0AAU8J2A7_9ACTN</name>
<evidence type="ECO:0000256" key="1">
    <source>
        <dbReference type="SAM" id="MobiDB-lite"/>
    </source>
</evidence>
<dbReference type="KEGG" id="stac:ABII15_35270"/>
<feature type="compositionally biased region" description="Basic and acidic residues" evidence="1">
    <location>
        <begin position="7"/>
        <end position="17"/>
    </location>
</feature>
<gene>
    <name evidence="2" type="ORF">ABII15_35270</name>
</gene>
<dbReference type="InterPro" id="IPR049979">
    <property type="entry name" value="Cys_resp_CS_actino"/>
</dbReference>
<reference evidence="2" key="1">
    <citation type="submission" date="2024-06" db="EMBL/GenBank/DDBJ databases">
        <title>Streptomyces sp. strain HUAS MG91 genome sequences.</title>
        <authorList>
            <person name="Mo P."/>
        </authorList>
    </citation>
    <scope>NUCLEOTIDE SEQUENCE</scope>
    <source>
        <strain evidence="2">HUAS MG91</strain>
    </source>
</reference>
<dbReference type="EMBL" id="CP159534">
    <property type="protein sequence ID" value="XCJ74908.1"/>
    <property type="molecule type" value="Genomic_DNA"/>
</dbReference>
<dbReference type="AlphaFoldDB" id="A0AAU8J2A7"/>
<accession>A0AAU8J2A7</accession>
<proteinExistence type="predicted"/>
<evidence type="ECO:0000313" key="2">
    <source>
        <dbReference type="EMBL" id="XCJ74908.1"/>
    </source>
</evidence>